<evidence type="ECO:0000256" key="1">
    <source>
        <dbReference type="SAM" id="MobiDB-lite"/>
    </source>
</evidence>
<dbReference type="RefSeq" id="WP_135074752.1">
    <property type="nucleotide sequence ID" value="NZ_CP038267.1"/>
</dbReference>
<organism evidence="3 4">
    <name type="scientific">Nocardioides euryhalodurans</name>
    <dbReference type="NCBI Taxonomy" id="2518370"/>
    <lineage>
        <taxon>Bacteria</taxon>
        <taxon>Bacillati</taxon>
        <taxon>Actinomycetota</taxon>
        <taxon>Actinomycetes</taxon>
        <taxon>Propionibacteriales</taxon>
        <taxon>Nocardioidaceae</taxon>
        <taxon>Nocardioides</taxon>
    </lineage>
</organism>
<name>A0A4P7GIM3_9ACTN</name>
<feature type="transmembrane region" description="Helical" evidence="2">
    <location>
        <begin position="193"/>
        <end position="214"/>
    </location>
</feature>
<reference evidence="3 4" key="1">
    <citation type="submission" date="2019-03" db="EMBL/GenBank/DDBJ databases">
        <title>Three New Species of Nocardioides, Nocardioides euryhalodurans sp. nov., Nocardioides seonyuensis sp. nov. and Nocardioides eburneoflavus sp. nov., Iolated from Soil.</title>
        <authorList>
            <person name="Roh S.G."/>
            <person name="Lee C."/>
            <person name="Kim M.-K."/>
            <person name="Kim S.B."/>
        </authorList>
    </citation>
    <scope>NUCLEOTIDE SEQUENCE [LARGE SCALE GENOMIC DNA]</scope>
    <source>
        <strain evidence="3 4">MMS17-SY117</strain>
    </source>
</reference>
<evidence type="ECO:0000256" key="2">
    <source>
        <dbReference type="SAM" id="Phobius"/>
    </source>
</evidence>
<dbReference type="Proteomes" id="UP000294894">
    <property type="component" value="Chromosome"/>
</dbReference>
<keyword evidence="2" id="KW-0812">Transmembrane</keyword>
<feature type="transmembrane region" description="Helical" evidence="2">
    <location>
        <begin position="260"/>
        <end position="279"/>
    </location>
</feature>
<feature type="compositionally biased region" description="Basic and acidic residues" evidence="1">
    <location>
        <begin position="379"/>
        <end position="391"/>
    </location>
</feature>
<feature type="region of interest" description="Disordered" evidence="1">
    <location>
        <begin position="360"/>
        <end position="391"/>
    </location>
</feature>
<dbReference type="EMBL" id="CP038267">
    <property type="protein sequence ID" value="QBR91785.1"/>
    <property type="molecule type" value="Genomic_DNA"/>
</dbReference>
<sequence>MSRFGRRGDRVKRVWVQNVDVNAQLLTTRLDALRARRRVLRRRLERGRRGRSRETAAIMARLDAEDAVDLRARGLIGRAHDAAHRKYPVPNPVVNWWGGRLIEAAYQNLHTAEAVAASLYDWDDLEAEIPEAIARVEAGLQRDDPRREAAHALGETRRGTVPLDAARASLTKAIEVGHAVADREHSRLRSFRNALLAAAVVIALLLLLFGLYVWNDPDRVPLCWTPTPADGETASWVCPTGEEPITKTNENDPPSDKHDILVVFLLGVIGGAFSAAISIRSMPGSPTPYGVPLALAVLKLPLGALTALAALIALQGDFVPGLSELDSQGQILAYALAFGYAQQLLSGLLDRKANALLDAAPGKDKEVHYTPRRTPPPPEPRRRAPGRRADA</sequence>
<feature type="transmembrane region" description="Helical" evidence="2">
    <location>
        <begin position="291"/>
        <end position="311"/>
    </location>
</feature>
<evidence type="ECO:0000313" key="4">
    <source>
        <dbReference type="Proteomes" id="UP000294894"/>
    </source>
</evidence>
<gene>
    <name evidence="3" type="ORF">EXE57_05490</name>
</gene>
<dbReference type="AlphaFoldDB" id="A0A4P7GIM3"/>
<dbReference type="KEGG" id="noy:EXE57_05490"/>
<evidence type="ECO:0000313" key="3">
    <source>
        <dbReference type="EMBL" id="QBR91785.1"/>
    </source>
</evidence>
<keyword evidence="4" id="KW-1185">Reference proteome</keyword>
<dbReference type="OrthoDB" id="3400507at2"/>
<accession>A0A4P7GIM3</accession>
<keyword evidence="2" id="KW-0472">Membrane</keyword>
<proteinExistence type="predicted"/>
<feature type="transmembrane region" description="Helical" evidence="2">
    <location>
        <begin position="331"/>
        <end position="349"/>
    </location>
</feature>
<protein>
    <submittedName>
        <fullName evidence="3">Uncharacterized protein</fullName>
    </submittedName>
</protein>
<keyword evidence="2" id="KW-1133">Transmembrane helix</keyword>